<comment type="caution">
    <text evidence="1">The sequence shown here is derived from an EMBL/GenBank/DDBJ whole genome shotgun (WGS) entry which is preliminary data.</text>
</comment>
<keyword evidence="2" id="KW-1185">Reference proteome</keyword>
<proteinExistence type="predicted"/>
<accession>A0AAE0H8P0</accession>
<sequence length="729" mass="81729">MNAATTNVGLLKELHADLGRKYKKHEEAIQTLWRSFDATQRAACLRAGAAEGVVLRHPTDTSLGNVHKFIPECNLRDIADSGPDFLLDLIKHRATTSLFRQYCEGNHGGLGDHAFITEMEQTRGLRHVRRFDRCFTLFLDENQYGESFEIRRGAMSELPAALAPAIGAGLCVPQSRGELILQRQLYLTQCLVILIDDILDQGSQTRANKDMPQKSDKAASAALAKLTIQDRLPEEVSLSDLIASALEQKDTLDEYFGLLCAEPVLLAHAVNIWFFTRPELIADEQGCRLPAHSDRYISGAILEAIHSAVQGAAIWDYIYRLLDLLNTKAADDDIYRAITLQEVTNVCHLEFARAQALFKRHVQTGTGSQFFKRQPGVHDRAGNAHVFMKCNVKKLAKADAQLYYMMRLCQTETTPQDAAGWLKKLTEFNDSHPSARDRIEAREADALSDLAVVISFIQDLSPAISIPSVSRTKGQMFVSRSQDLEAEVVQLKDQVDLLDFALPIGNLLEPGMSEGALKKLDQFVIDKVGTKMGFLYEDLVRECFAVLEDQYQMEKTKRVEQAKAQAVQHQQMMDWTPIPVPALQPQEERVEQRRQKEKTRPAHSSIYEIVPTEAPPAAEASSEESAQPLRTFEVSASAADVFLTLFDKTQSRGAVSWADFMAAMANLGFSVLPKFGSVYTFVPPKSLGLRQSFTVHRPHKSQFEEYRLLILSRRLKRKYGWGEKSFVVA</sequence>
<gene>
    <name evidence="1" type="ORF">B0H64DRAFT_408724</name>
</gene>
<protein>
    <recommendedName>
        <fullName evidence="3">Ipa protein</fullName>
    </recommendedName>
</protein>
<evidence type="ECO:0000313" key="2">
    <source>
        <dbReference type="Proteomes" id="UP001278766"/>
    </source>
</evidence>
<organism evidence="1 2">
    <name type="scientific">Chaetomium fimeti</name>
    <dbReference type="NCBI Taxonomy" id="1854472"/>
    <lineage>
        <taxon>Eukaryota</taxon>
        <taxon>Fungi</taxon>
        <taxon>Dikarya</taxon>
        <taxon>Ascomycota</taxon>
        <taxon>Pezizomycotina</taxon>
        <taxon>Sordariomycetes</taxon>
        <taxon>Sordariomycetidae</taxon>
        <taxon>Sordariales</taxon>
        <taxon>Chaetomiaceae</taxon>
        <taxon>Chaetomium</taxon>
    </lineage>
</organism>
<dbReference type="EMBL" id="JAUEPN010000008">
    <property type="protein sequence ID" value="KAK3292014.1"/>
    <property type="molecule type" value="Genomic_DNA"/>
</dbReference>
<name>A0AAE0H8P0_9PEZI</name>
<evidence type="ECO:0008006" key="3">
    <source>
        <dbReference type="Google" id="ProtNLM"/>
    </source>
</evidence>
<dbReference type="AlphaFoldDB" id="A0AAE0H8P0"/>
<dbReference type="RefSeq" id="XP_062655528.1">
    <property type="nucleotide sequence ID" value="XM_062804671.1"/>
</dbReference>
<dbReference type="GeneID" id="87841619"/>
<dbReference type="PANTHER" id="PTHR40788:SF1">
    <property type="entry name" value="IPA PROTEIN"/>
    <property type="match status" value="1"/>
</dbReference>
<dbReference type="Proteomes" id="UP001278766">
    <property type="component" value="Unassembled WGS sequence"/>
</dbReference>
<reference evidence="1" key="1">
    <citation type="journal article" date="2023" name="Mol. Phylogenet. Evol.">
        <title>Genome-scale phylogeny and comparative genomics of the fungal order Sordariales.</title>
        <authorList>
            <person name="Hensen N."/>
            <person name="Bonometti L."/>
            <person name="Westerberg I."/>
            <person name="Brannstrom I.O."/>
            <person name="Guillou S."/>
            <person name="Cros-Aarteil S."/>
            <person name="Calhoun S."/>
            <person name="Haridas S."/>
            <person name="Kuo A."/>
            <person name="Mondo S."/>
            <person name="Pangilinan J."/>
            <person name="Riley R."/>
            <person name="LaButti K."/>
            <person name="Andreopoulos B."/>
            <person name="Lipzen A."/>
            <person name="Chen C."/>
            <person name="Yan M."/>
            <person name="Daum C."/>
            <person name="Ng V."/>
            <person name="Clum A."/>
            <person name="Steindorff A."/>
            <person name="Ohm R.A."/>
            <person name="Martin F."/>
            <person name="Silar P."/>
            <person name="Natvig D.O."/>
            <person name="Lalanne C."/>
            <person name="Gautier V."/>
            <person name="Ament-Velasquez S.L."/>
            <person name="Kruys A."/>
            <person name="Hutchinson M.I."/>
            <person name="Powell A.J."/>
            <person name="Barry K."/>
            <person name="Miller A.N."/>
            <person name="Grigoriev I.V."/>
            <person name="Debuchy R."/>
            <person name="Gladieux P."/>
            <person name="Hiltunen Thoren M."/>
            <person name="Johannesson H."/>
        </authorList>
    </citation>
    <scope>NUCLEOTIDE SEQUENCE</scope>
    <source>
        <strain evidence="1">CBS 168.71</strain>
    </source>
</reference>
<reference evidence="1" key="2">
    <citation type="submission" date="2023-06" db="EMBL/GenBank/DDBJ databases">
        <authorList>
            <consortium name="Lawrence Berkeley National Laboratory"/>
            <person name="Haridas S."/>
            <person name="Hensen N."/>
            <person name="Bonometti L."/>
            <person name="Westerberg I."/>
            <person name="Brannstrom I.O."/>
            <person name="Guillou S."/>
            <person name="Cros-Aarteil S."/>
            <person name="Calhoun S."/>
            <person name="Kuo A."/>
            <person name="Mondo S."/>
            <person name="Pangilinan J."/>
            <person name="Riley R."/>
            <person name="Labutti K."/>
            <person name="Andreopoulos B."/>
            <person name="Lipzen A."/>
            <person name="Chen C."/>
            <person name="Yanf M."/>
            <person name="Daum C."/>
            <person name="Ng V."/>
            <person name="Clum A."/>
            <person name="Steindorff A."/>
            <person name="Ohm R."/>
            <person name="Martin F."/>
            <person name="Silar P."/>
            <person name="Natvig D."/>
            <person name="Lalanne C."/>
            <person name="Gautier V."/>
            <person name="Ament-Velasquez S.L."/>
            <person name="Kruys A."/>
            <person name="Hutchinson M.I."/>
            <person name="Powell A.J."/>
            <person name="Barry K."/>
            <person name="Miller A.N."/>
            <person name="Grigoriev I.V."/>
            <person name="Debuchy R."/>
            <person name="Gladieux P."/>
            <person name="Thoren M.H."/>
            <person name="Johannesson H."/>
        </authorList>
    </citation>
    <scope>NUCLEOTIDE SEQUENCE</scope>
    <source>
        <strain evidence="1">CBS 168.71</strain>
    </source>
</reference>
<evidence type="ECO:0000313" key="1">
    <source>
        <dbReference type="EMBL" id="KAK3292014.1"/>
    </source>
</evidence>
<dbReference type="PANTHER" id="PTHR40788">
    <property type="entry name" value="CLR5 DOMAIN-CONTAINING PROTEIN-RELATED"/>
    <property type="match status" value="1"/>
</dbReference>